<evidence type="ECO:0000313" key="2">
    <source>
        <dbReference type="EMBL" id="MRX71712.1"/>
    </source>
</evidence>
<dbReference type="EMBL" id="WKKI01000006">
    <property type="protein sequence ID" value="MRX71712.1"/>
    <property type="molecule type" value="Genomic_DNA"/>
</dbReference>
<dbReference type="AlphaFoldDB" id="A0A7X2IYB6"/>
<keyword evidence="1" id="KW-0812">Transmembrane</keyword>
<accession>A0A7X2IYB6</accession>
<evidence type="ECO:0000256" key="1">
    <source>
        <dbReference type="SAM" id="Phobius"/>
    </source>
</evidence>
<evidence type="ECO:0000313" key="3">
    <source>
        <dbReference type="Proteomes" id="UP000448867"/>
    </source>
</evidence>
<dbReference type="OrthoDB" id="2412610at2"/>
<feature type="transmembrane region" description="Helical" evidence="1">
    <location>
        <begin position="12"/>
        <end position="34"/>
    </location>
</feature>
<organism evidence="2 3">
    <name type="scientific">Metabacillus lacus</name>
    <dbReference type="NCBI Taxonomy" id="1983721"/>
    <lineage>
        <taxon>Bacteria</taxon>
        <taxon>Bacillati</taxon>
        <taxon>Bacillota</taxon>
        <taxon>Bacilli</taxon>
        <taxon>Bacillales</taxon>
        <taxon>Bacillaceae</taxon>
        <taxon>Metabacillus</taxon>
    </lineage>
</organism>
<reference evidence="2 3" key="1">
    <citation type="submission" date="2019-11" db="EMBL/GenBank/DDBJ databases">
        <title>Bacillus lacus genome.</title>
        <authorList>
            <person name="Allen C.J."/>
            <person name="Newman J.D."/>
        </authorList>
    </citation>
    <scope>NUCLEOTIDE SEQUENCE [LARGE SCALE GENOMIC DNA]</scope>
    <source>
        <strain evidence="2 3">KCTC 33946</strain>
    </source>
</reference>
<keyword evidence="3" id="KW-1185">Reference proteome</keyword>
<dbReference type="Proteomes" id="UP000448867">
    <property type="component" value="Unassembled WGS sequence"/>
</dbReference>
<dbReference type="Pfam" id="PF09911">
    <property type="entry name" value="DUF2140"/>
    <property type="match status" value="1"/>
</dbReference>
<comment type="caution">
    <text evidence="2">The sequence shown here is derived from an EMBL/GenBank/DDBJ whole genome shotgun (WGS) entry which is preliminary data.</text>
</comment>
<dbReference type="InterPro" id="IPR018672">
    <property type="entry name" value="DUF2140"/>
</dbReference>
<name>A0A7X2IYB6_9BACI</name>
<keyword evidence="1" id="KW-1133">Transmembrane helix</keyword>
<keyword evidence="1" id="KW-0472">Membrane</keyword>
<sequence>MKQGELMNRWKIAFFTVVSIVGIVTAALFIFLYMPPEDEIPQGRSNIELSDEDTVEFTVGASKENLNQLIQHYLVEEADANQLDYEVVLEDKVYLLGKIRAFSTDIDARIAFVPIVKTDGNVLLKVESLSLGRLQLPVAYALQYVDGTYQLPDFVYISPKQQSIDIQLSEVQFENGLQTRAEMLDLENDNIRFRLIVPVDTLREVPQG</sequence>
<protein>
    <submittedName>
        <fullName evidence="2">DUF2140 family protein</fullName>
    </submittedName>
</protein>
<proteinExistence type="predicted"/>
<gene>
    <name evidence="2" type="ORF">GJU40_05925</name>
</gene>